<dbReference type="AlphaFoldDB" id="F0JIH1"/>
<evidence type="ECO:0000313" key="8">
    <source>
        <dbReference type="Proteomes" id="UP000007845"/>
    </source>
</evidence>
<evidence type="ECO:0000256" key="5">
    <source>
        <dbReference type="SAM" id="Phobius"/>
    </source>
</evidence>
<dbReference type="eggNOG" id="COG2149">
    <property type="taxonomic scope" value="Bacteria"/>
</dbReference>
<keyword evidence="2 5" id="KW-0812">Transmembrane</keyword>
<feature type="transmembrane region" description="Helical" evidence="5">
    <location>
        <begin position="41"/>
        <end position="58"/>
    </location>
</feature>
<dbReference type="RefSeq" id="WP_014321651.1">
    <property type="nucleotide sequence ID" value="NC_016803.1"/>
</dbReference>
<evidence type="ECO:0000259" key="6">
    <source>
        <dbReference type="Pfam" id="PF02656"/>
    </source>
</evidence>
<feature type="transmembrane region" description="Helical" evidence="5">
    <location>
        <begin position="115"/>
        <end position="138"/>
    </location>
</feature>
<organism evidence="7 8">
    <name type="scientific">Pseudodesulfovibrio mercurii</name>
    <dbReference type="NCBI Taxonomy" id="641491"/>
    <lineage>
        <taxon>Bacteria</taxon>
        <taxon>Pseudomonadati</taxon>
        <taxon>Thermodesulfobacteriota</taxon>
        <taxon>Desulfovibrionia</taxon>
        <taxon>Desulfovibrionales</taxon>
        <taxon>Desulfovibrionaceae</taxon>
    </lineage>
</organism>
<dbReference type="Pfam" id="PF02656">
    <property type="entry name" value="DUF202"/>
    <property type="match status" value="1"/>
</dbReference>
<evidence type="ECO:0000313" key="7">
    <source>
        <dbReference type="EMBL" id="EGB14223.1"/>
    </source>
</evidence>
<dbReference type="KEGG" id="ddn:DND132_1010"/>
<comment type="subcellular location">
    <subcellularLocation>
        <location evidence="1">Endomembrane system</location>
        <topology evidence="1">Multi-pass membrane protein</topology>
    </subcellularLocation>
</comment>
<dbReference type="STRING" id="641491.DND132_1010"/>
<reference evidence="7 8" key="1">
    <citation type="journal article" date="2011" name="J. Bacteriol.">
        <title>Genome sequence of the mercury-methylating strain Desulfovibrio desulfuricans ND132.</title>
        <authorList>
            <person name="Brown S.D."/>
            <person name="Gilmour C.C."/>
            <person name="Kucken A.M."/>
            <person name="Wall J.D."/>
            <person name="Elias D.A."/>
            <person name="Brandt C.C."/>
            <person name="Podar M."/>
            <person name="Chertkov O."/>
            <person name="Held B."/>
            <person name="Bruce D.C."/>
            <person name="Detter J.C."/>
            <person name="Tapia R."/>
            <person name="Han C.S."/>
            <person name="Goodwin L.A."/>
            <person name="Cheng J.F."/>
            <person name="Pitluck S."/>
            <person name="Woyke T."/>
            <person name="Mikhailova N."/>
            <person name="Ivanova N.N."/>
            <person name="Han J."/>
            <person name="Lucas S."/>
            <person name="Lapidus A.L."/>
            <person name="Land M.L."/>
            <person name="Hauser L.J."/>
            <person name="Palumbo A.V."/>
        </authorList>
    </citation>
    <scope>NUCLEOTIDE SEQUENCE [LARGE SCALE GENOMIC DNA]</scope>
    <source>
        <strain evidence="7 8">ND132</strain>
    </source>
</reference>
<accession>F0JIH1</accession>
<evidence type="ECO:0000256" key="1">
    <source>
        <dbReference type="ARBA" id="ARBA00004127"/>
    </source>
</evidence>
<dbReference type="OrthoDB" id="582337at2"/>
<dbReference type="InterPro" id="IPR003807">
    <property type="entry name" value="DUF202"/>
</dbReference>
<name>F0JIH1_9BACT</name>
<proteinExistence type="predicted"/>
<keyword evidence="3 5" id="KW-1133">Transmembrane helix</keyword>
<feature type="transmembrane region" description="Helical" evidence="5">
    <location>
        <begin position="82"/>
        <end position="103"/>
    </location>
</feature>
<dbReference type="HOGENOM" id="CLU_053359_6_0_7"/>
<feature type="domain" description="DUF202" evidence="6">
    <location>
        <begin position="32"/>
        <end position="107"/>
    </location>
</feature>
<dbReference type="GO" id="GO:0012505">
    <property type="term" value="C:endomembrane system"/>
    <property type="evidence" value="ECO:0007669"/>
    <property type="project" value="UniProtKB-SubCell"/>
</dbReference>
<evidence type="ECO:0000256" key="3">
    <source>
        <dbReference type="ARBA" id="ARBA00022989"/>
    </source>
</evidence>
<keyword evidence="8" id="KW-1185">Reference proteome</keyword>
<gene>
    <name evidence="7" type="ORF">DND132_1010</name>
</gene>
<evidence type="ECO:0000256" key="4">
    <source>
        <dbReference type="ARBA" id="ARBA00023136"/>
    </source>
</evidence>
<dbReference type="Proteomes" id="UP000007845">
    <property type="component" value="Chromosome"/>
</dbReference>
<protein>
    <recommendedName>
        <fullName evidence="6">DUF202 domain-containing protein</fullName>
    </recommendedName>
</protein>
<keyword evidence="4 5" id="KW-0472">Membrane</keyword>
<dbReference type="EMBL" id="CP003220">
    <property type="protein sequence ID" value="EGB14223.1"/>
    <property type="molecule type" value="Genomic_DNA"/>
</dbReference>
<sequence length="139" mass="15900">MSETNDDVTERERLALERNVLARERNALAVNRTRLANRRTFLAWCRTALAFMTFGFLLEKVDAFVAYQKLSVPVRVLTELGWLGKFAFVGGPVLVIFAGWRYYRLEKELGFDSGDLYVVPELILFGVIMASAIIYLFLP</sequence>
<evidence type="ECO:0000256" key="2">
    <source>
        <dbReference type="ARBA" id="ARBA00022692"/>
    </source>
</evidence>